<organism evidence="1">
    <name type="scientific">marine sediment metagenome</name>
    <dbReference type="NCBI Taxonomy" id="412755"/>
    <lineage>
        <taxon>unclassified sequences</taxon>
        <taxon>metagenomes</taxon>
        <taxon>ecological metagenomes</taxon>
    </lineage>
</organism>
<name>A0A0F9RCF7_9ZZZZ</name>
<sequence>MILVTTFTIPTLLIFGIDHFDELINFTIKDKNGRIGLTPDYDHIGVSTNYGNHINSLDIYINKSGIFLYEKAKKLNVCIAMQQPYTFRYSLLYANKVSRYSFFLVFLN</sequence>
<reference evidence="1" key="1">
    <citation type="journal article" date="2015" name="Nature">
        <title>Complex archaea that bridge the gap between prokaryotes and eukaryotes.</title>
        <authorList>
            <person name="Spang A."/>
            <person name="Saw J.H."/>
            <person name="Jorgensen S.L."/>
            <person name="Zaremba-Niedzwiedzka K."/>
            <person name="Martijn J."/>
            <person name="Lind A.E."/>
            <person name="van Eijk R."/>
            <person name="Schleper C."/>
            <person name="Guy L."/>
            <person name="Ettema T.J."/>
        </authorList>
    </citation>
    <scope>NUCLEOTIDE SEQUENCE</scope>
</reference>
<comment type="caution">
    <text evidence="1">The sequence shown here is derived from an EMBL/GenBank/DDBJ whole genome shotgun (WGS) entry which is preliminary data.</text>
</comment>
<evidence type="ECO:0000313" key="1">
    <source>
        <dbReference type="EMBL" id="KKN52629.1"/>
    </source>
</evidence>
<dbReference type="EMBL" id="LAZR01001011">
    <property type="protein sequence ID" value="KKN52629.1"/>
    <property type="molecule type" value="Genomic_DNA"/>
</dbReference>
<proteinExistence type="predicted"/>
<dbReference type="AlphaFoldDB" id="A0A0F9RCF7"/>
<protein>
    <submittedName>
        <fullName evidence="1">Uncharacterized protein</fullName>
    </submittedName>
</protein>
<gene>
    <name evidence="1" type="ORF">LCGC14_0610840</name>
</gene>
<accession>A0A0F9RCF7</accession>